<dbReference type="AlphaFoldDB" id="A0A084ACM0"/>
<dbReference type="Pfam" id="PF03033">
    <property type="entry name" value="Glyco_transf_28"/>
    <property type="match status" value="1"/>
</dbReference>
<comment type="caution">
    <text evidence="13">The sequence shown here is derived from an EMBL/GenBank/DDBJ whole genome shotgun (WGS) entry which is preliminary data.</text>
</comment>
<dbReference type="Gene3D" id="3.40.50.2000">
    <property type="entry name" value="Glycogen Phosphorylase B"/>
    <property type="match status" value="2"/>
</dbReference>
<comment type="pathway">
    <text evidence="10">Cell wall biogenesis; peptidoglycan biosynthesis.</text>
</comment>
<evidence type="ECO:0000256" key="7">
    <source>
        <dbReference type="ARBA" id="ARBA00023136"/>
    </source>
</evidence>
<dbReference type="GO" id="GO:0050511">
    <property type="term" value="F:undecaprenyldiphospho-muramoylpentapeptide beta-N-acetylglucosaminyltransferase activity"/>
    <property type="evidence" value="ECO:0007669"/>
    <property type="project" value="UniProtKB-UniRule"/>
</dbReference>
<dbReference type="GO" id="GO:0005886">
    <property type="term" value="C:plasma membrane"/>
    <property type="evidence" value="ECO:0007669"/>
    <property type="project" value="UniProtKB-SubCell"/>
</dbReference>
<comment type="catalytic activity">
    <reaction evidence="10">
        <text>Mur2Ac(oyl-L-Ala-gamma-D-Glu-L-Lys-D-Ala-D-Ala)-di-trans,octa-cis-undecaprenyl diphosphate + UDP-N-acetyl-alpha-D-glucosamine = beta-D-GlcNAc-(1-&gt;4)-Mur2Ac(oyl-L-Ala-gamma-D-Glu-L-Lys-D-Ala-D-Ala)-di-trans,octa-cis-undecaprenyl diphosphate + UDP + H(+)</text>
        <dbReference type="Rhea" id="RHEA:23192"/>
        <dbReference type="ChEBI" id="CHEBI:15378"/>
        <dbReference type="ChEBI" id="CHEBI:57705"/>
        <dbReference type="ChEBI" id="CHEBI:58223"/>
        <dbReference type="ChEBI" id="CHEBI:60032"/>
        <dbReference type="ChEBI" id="CHEBI:60033"/>
        <dbReference type="EC" id="2.4.1.227"/>
    </reaction>
</comment>
<feature type="binding site" evidence="10">
    <location>
        <position position="124"/>
    </location>
    <ligand>
        <name>UDP-N-acetyl-alpha-D-glucosamine</name>
        <dbReference type="ChEBI" id="CHEBI:57705"/>
    </ligand>
</feature>
<evidence type="ECO:0000259" key="11">
    <source>
        <dbReference type="Pfam" id="PF03033"/>
    </source>
</evidence>
<dbReference type="GO" id="GO:0008360">
    <property type="term" value="P:regulation of cell shape"/>
    <property type="evidence" value="ECO:0007669"/>
    <property type="project" value="UniProtKB-KW"/>
</dbReference>
<protein>
    <recommendedName>
        <fullName evidence="10">UDP-N-acetylglucosamine--N-acetylmuramyl-(pentapeptide) pyrophosphoryl-undecaprenol N-acetylglucosamine transferase</fullName>
        <ecNumber evidence="10">2.4.1.227</ecNumber>
    </recommendedName>
    <alternativeName>
        <fullName evidence="10">Undecaprenyl-PP-MurNAc-pentapeptide-UDPGlcNAc GlcNAc transferase</fullName>
    </alternativeName>
</protein>
<keyword evidence="6 10" id="KW-0573">Peptidoglycan synthesis</keyword>
<dbReference type="InterPro" id="IPR007235">
    <property type="entry name" value="Glyco_trans_28_C"/>
</dbReference>
<keyword evidence="5 10" id="KW-0133">Cell shape</keyword>
<keyword evidence="3 10" id="KW-0328">Glycosyltransferase</keyword>
<feature type="binding site" evidence="10">
    <location>
        <position position="289"/>
    </location>
    <ligand>
        <name>UDP-N-acetyl-alpha-D-glucosamine</name>
        <dbReference type="ChEBI" id="CHEBI:57705"/>
    </ligand>
</feature>
<keyword evidence="8 10" id="KW-0131">Cell cycle</keyword>
<evidence type="ECO:0000313" key="13">
    <source>
        <dbReference type="EMBL" id="KEY63049.1"/>
    </source>
</evidence>
<dbReference type="GO" id="GO:0009252">
    <property type="term" value="P:peptidoglycan biosynthetic process"/>
    <property type="evidence" value="ECO:0007669"/>
    <property type="project" value="UniProtKB-UniRule"/>
</dbReference>
<comment type="similarity">
    <text evidence="10">Belongs to the glycosyltransferase 28 family. MurG subfamily.</text>
</comment>
<sequence>MRIIITGGGTGGHIYPALAFLKYLKQEEPDTEVLYIGTKKGLESKIVPRAGIQLKTVDIQGLRRSLSPQNIKTAYKFFKSVSDAKKIMKDFKPDVVLGTGGYVAGPVVFAAAQLKIPTIIHEGNSFPGITNRFLAKKVDRIAVGFHAAEQYFPSEKTSFTGNPRAQEVADAAAQVEKFEQPTVVIFGGSRGALKLNNAFIEALPELAKRSFKTVYASGEIYYDDYKETFDQYKENPNLDIRPYINNMTELLAKSQLFLGRSGSTTIAEVTALGLPAVYVPSPNVTADQQTKNAQEYVDQGAAIIVKDEELNGQSLVEAISDILENTEKYQEMQRASLKAGVPDASQRLYNLVKEISN</sequence>
<evidence type="ECO:0000256" key="9">
    <source>
        <dbReference type="ARBA" id="ARBA00023316"/>
    </source>
</evidence>
<organism evidence="13 14">
    <name type="scientific">Lactococcus cremoris subsp. cremoris GE214</name>
    <dbReference type="NCBI Taxonomy" id="1415168"/>
    <lineage>
        <taxon>Bacteria</taxon>
        <taxon>Bacillati</taxon>
        <taxon>Bacillota</taxon>
        <taxon>Bacilli</taxon>
        <taxon>Lactobacillales</taxon>
        <taxon>Streptococcaceae</taxon>
        <taxon>Lactococcus</taxon>
        <taxon>Lactococcus cremoris subsp. cremoris</taxon>
    </lineage>
</organism>
<evidence type="ECO:0000313" key="14">
    <source>
        <dbReference type="Proteomes" id="UP000028401"/>
    </source>
</evidence>
<dbReference type="Pfam" id="PF04101">
    <property type="entry name" value="Glyco_tran_28_C"/>
    <property type="match status" value="1"/>
</dbReference>
<dbReference type="UniPathway" id="UPA00219"/>
<dbReference type="RefSeq" id="WP_011676626.1">
    <property type="nucleotide sequence ID" value="NZ_AZSI01000014.1"/>
</dbReference>
<reference evidence="13 14" key="1">
    <citation type="submission" date="2014-06" db="EMBL/GenBank/DDBJ databases">
        <title>Draft genome sequence of the putrescine producing strain Lactococcus lactis subsp cremoris GE214.</title>
        <authorList>
            <person name="Ladero V."/>
            <person name="Linares D.M."/>
            <person name="del Rio B."/>
            <person name="Mayo B."/>
            <person name="Martin M.C."/>
            <person name="Fernandez M."/>
            <person name="Alvarez M.A."/>
        </authorList>
    </citation>
    <scope>NUCLEOTIDE SEQUENCE [LARGE SCALE GENOMIC DNA]</scope>
    <source>
        <strain evidence="13 14">GE214</strain>
    </source>
</reference>
<dbReference type="InterPro" id="IPR004276">
    <property type="entry name" value="GlycoTrans_28_N"/>
</dbReference>
<feature type="domain" description="Glycosyl transferase family 28 C-terminal" evidence="12">
    <location>
        <begin position="182"/>
        <end position="348"/>
    </location>
</feature>
<evidence type="ECO:0000256" key="2">
    <source>
        <dbReference type="ARBA" id="ARBA00022618"/>
    </source>
</evidence>
<name>A0A084ACM0_LACLC</name>
<feature type="binding site" evidence="10">
    <location>
        <begin position="10"/>
        <end position="12"/>
    </location>
    <ligand>
        <name>UDP-N-acetyl-alpha-D-glucosamine</name>
        <dbReference type="ChEBI" id="CHEBI:57705"/>
    </ligand>
</feature>
<keyword evidence="4 10" id="KW-0808">Transferase</keyword>
<evidence type="ECO:0000256" key="5">
    <source>
        <dbReference type="ARBA" id="ARBA00022960"/>
    </source>
</evidence>
<dbReference type="CDD" id="cd03785">
    <property type="entry name" value="GT28_MurG"/>
    <property type="match status" value="1"/>
</dbReference>
<keyword evidence="2 10" id="KW-0132">Cell division</keyword>
<dbReference type="GO" id="GO:0005975">
    <property type="term" value="P:carbohydrate metabolic process"/>
    <property type="evidence" value="ECO:0007669"/>
    <property type="project" value="InterPro"/>
</dbReference>
<dbReference type="GO" id="GO:0051301">
    <property type="term" value="P:cell division"/>
    <property type="evidence" value="ECO:0007669"/>
    <property type="project" value="UniProtKB-KW"/>
</dbReference>
<dbReference type="HAMAP" id="MF_00033">
    <property type="entry name" value="MurG"/>
    <property type="match status" value="1"/>
</dbReference>
<dbReference type="PATRIC" id="fig|1415168.3.peg.772"/>
<feature type="binding site" evidence="10">
    <location>
        <position position="244"/>
    </location>
    <ligand>
        <name>UDP-N-acetyl-alpha-D-glucosamine</name>
        <dbReference type="ChEBI" id="CHEBI:57705"/>
    </ligand>
</feature>
<dbReference type="EMBL" id="AZSI01000014">
    <property type="protein sequence ID" value="KEY63049.1"/>
    <property type="molecule type" value="Genomic_DNA"/>
</dbReference>
<dbReference type="SMR" id="A0A084ACM0"/>
<evidence type="ECO:0000256" key="3">
    <source>
        <dbReference type="ARBA" id="ARBA00022676"/>
    </source>
</evidence>
<dbReference type="SUPFAM" id="SSF53756">
    <property type="entry name" value="UDP-Glycosyltransferase/glycogen phosphorylase"/>
    <property type="match status" value="1"/>
</dbReference>
<dbReference type="GO" id="GO:0071555">
    <property type="term" value="P:cell wall organization"/>
    <property type="evidence" value="ECO:0007669"/>
    <property type="project" value="UniProtKB-KW"/>
</dbReference>
<evidence type="ECO:0000259" key="12">
    <source>
        <dbReference type="Pfam" id="PF04101"/>
    </source>
</evidence>
<keyword evidence="9 10" id="KW-0961">Cell wall biogenesis/degradation</keyword>
<evidence type="ECO:0000256" key="8">
    <source>
        <dbReference type="ARBA" id="ARBA00023306"/>
    </source>
</evidence>
<feature type="binding site" evidence="10">
    <location>
        <position position="189"/>
    </location>
    <ligand>
        <name>UDP-N-acetyl-alpha-D-glucosamine</name>
        <dbReference type="ChEBI" id="CHEBI:57705"/>
    </ligand>
</feature>
<feature type="domain" description="Glycosyltransferase family 28 N-terminal" evidence="11">
    <location>
        <begin position="3"/>
        <end position="142"/>
    </location>
</feature>
<dbReference type="PANTHER" id="PTHR21015">
    <property type="entry name" value="UDP-N-ACETYLGLUCOSAMINE--N-ACETYLMURAMYL-(PENTAPEPTIDE) PYROPHOSPHORYL-UNDECAPRENOL N-ACETYLGLUCOSAMINE TRANSFERASE 1"/>
    <property type="match status" value="1"/>
</dbReference>
<comment type="caution">
    <text evidence="10">Lacks conserved residue(s) required for the propagation of feature annotation.</text>
</comment>
<proteinExistence type="inferred from homology"/>
<dbReference type="PANTHER" id="PTHR21015:SF22">
    <property type="entry name" value="GLYCOSYLTRANSFERASE"/>
    <property type="match status" value="1"/>
</dbReference>
<keyword evidence="1 10" id="KW-1003">Cell membrane</keyword>
<dbReference type="InterPro" id="IPR006009">
    <property type="entry name" value="GlcNAc_MurG"/>
</dbReference>
<dbReference type="Proteomes" id="UP000028401">
    <property type="component" value="Unassembled WGS sequence"/>
</dbReference>
<keyword evidence="7 10" id="KW-0472">Membrane</keyword>
<dbReference type="NCBIfam" id="TIGR01133">
    <property type="entry name" value="murG"/>
    <property type="match status" value="1"/>
</dbReference>
<comment type="function">
    <text evidence="10">Cell wall formation. Catalyzes the transfer of a GlcNAc subunit on undecaprenyl-pyrophosphoryl-MurNAc-pentapeptide (lipid intermediate I) to form undecaprenyl-pyrophosphoryl-MurNAc-(pentapeptide)GlcNAc (lipid intermediate II).</text>
</comment>
<evidence type="ECO:0000256" key="1">
    <source>
        <dbReference type="ARBA" id="ARBA00022475"/>
    </source>
</evidence>
<evidence type="ECO:0000256" key="4">
    <source>
        <dbReference type="ARBA" id="ARBA00022679"/>
    </source>
</evidence>
<comment type="subcellular location">
    <subcellularLocation>
        <location evidence="10">Cell membrane</location>
        <topology evidence="10">Peripheral membrane protein</topology>
        <orientation evidence="10">Cytoplasmic side</orientation>
    </subcellularLocation>
</comment>
<evidence type="ECO:0000256" key="10">
    <source>
        <dbReference type="HAMAP-Rule" id="MF_00033"/>
    </source>
</evidence>
<dbReference type="EC" id="2.4.1.227" evidence="10"/>
<gene>
    <name evidence="10" type="primary">murG</name>
    <name evidence="13" type="ORF">U725_00727</name>
</gene>
<accession>A0A084ACM0</accession>
<evidence type="ECO:0000256" key="6">
    <source>
        <dbReference type="ARBA" id="ARBA00022984"/>
    </source>
</evidence>